<keyword evidence="6 7" id="KW-0472">Membrane</keyword>
<dbReference type="FunFam" id="2.30.30.60:FF:000001">
    <property type="entry name" value="MscS Mechanosensitive ion channel"/>
    <property type="match status" value="1"/>
</dbReference>
<dbReference type="AlphaFoldDB" id="A0A094Q1T4"/>
<protein>
    <recommendedName>
        <fullName evidence="11">Small-conductance mechanosensitive channel</fullName>
    </recommendedName>
</protein>
<evidence type="ECO:0000256" key="4">
    <source>
        <dbReference type="ARBA" id="ARBA00022692"/>
    </source>
</evidence>
<feature type="transmembrane region" description="Helical" evidence="7">
    <location>
        <begin position="55"/>
        <end position="78"/>
    </location>
</feature>
<evidence type="ECO:0000313" key="10">
    <source>
        <dbReference type="EMBL" id="KGA15964.1"/>
    </source>
</evidence>
<dbReference type="InterPro" id="IPR049142">
    <property type="entry name" value="MS_channel_1st"/>
</dbReference>
<keyword evidence="4 7" id="KW-0812">Transmembrane</keyword>
<dbReference type="SUPFAM" id="SSF50182">
    <property type="entry name" value="Sm-like ribonucleoproteins"/>
    <property type="match status" value="1"/>
</dbReference>
<evidence type="ECO:0000256" key="6">
    <source>
        <dbReference type="ARBA" id="ARBA00023136"/>
    </source>
</evidence>
<reference evidence="10" key="1">
    <citation type="submission" date="2014-06" db="EMBL/GenBank/DDBJ databases">
        <title>Key roles for freshwater Actinobacteria revealed by deep metagenomic sequencing.</title>
        <authorList>
            <person name="Ghai R."/>
            <person name="Mizuno C.M."/>
            <person name="Picazo A."/>
            <person name="Camacho A."/>
            <person name="Rodriguez-Valera F."/>
        </authorList>
    </citation>
    <scope>NUCLEOTIDE SEQUENCE</scope>
</reference>
<dbReference type="InterPro" id="IPR006685">
    <property type="entry name" value="MscS_channel_2nd"/>
</dbReference>
<organism evidence="10">
    <name type="scientific">freshwater metagenome</name>
    <dbReference type="NCBI Taxonomy" id="449393"/>
    <lineage>
        <taxon>unclassified sequences</taxon>
        <taxon>metagenomes</taxon>
        <taxon>ecological metagenomes</taxon>
    </lineage>
</organism>
<comment type="caution">
    <text evidence="10">The sequence shown here is derived from an EMBL/GenBank/DDBJ whole genome shotgun (WGS) entry which is preliminary data.</text>
</comment>
<dbReference type="InterPro" id="IPR023408">
    <property type="entry name" value="MscS_beta-dom_sf"/>
</dbReference>
<dbReference type="InterPro" id="IPR010920">
    <property type="entry name" value="LSM_dom_sf"/>
</dbReference>
<feature type="transmembrane region" description="Helical" evidence="7">
    <location>
        <begin position="15"/>
        <end position="34"/>
    </location>
</feature>
<dbReference type="InterPro" id="IPR011014">
    <property type="entry name" value="MscS_channel_TM-2"/>
</dbReference>
<comment type="similarity">
    <text evidence="2">Belongs to the MscS (TC 1.A.23) family.</text>
</comment>
<feature type="domain" description="Mechanosensitive ion channel transmembrane helices 2/3" evidence="9">
    <location>
        <begin position="63"/>
        <end position="103"/>
    </location>
</feature>
<evidence type="ECO:0000256" key="3">
    <source>
        <dbReference type="ARBA" id="ARBA00022475"/>
    </source>
</evidence>
<dbReference type="PANTHER" id="PTHR30460">
    <property type="entry name" value="MODERATE CONDUCTANCE MECHANOSENSITIVE CHANNEL YBIO"/>
    <property type="match status" value="1"/>
</dbReference>
<evidence type="ECO:0000256" key="5">
    <source>
        <dbReference type="ARBA" id="ARBA00022989"/>
    </source>
</evidence>
<evidence type="ECO:0000259" key="9">
    <source>
        <dbReference type="Pfam" id="PF21088"/>
    </source>
</evidence>
<keyword evidence="3" id="KW-1003">Cell membrane</keyword>
<evidence type="ECO:0008006" key="11">
    <source>
        <dbReference type="Google" id="ProtNLM"/>
    </source>
</evidence>
<keyword evidence="5 7" id="KW-1133">Transmembrane helix</keyword>
<name>A0A094Q1T4_9ZZZZ</name>
<comment type="subcellular location">
    <subcellularLocation>
        <location evidence="1">Cell membrane</location>
        <topology evidence="1">Multi-pass membrane protein</topology>
    </subcellularLocation>
</comment>
<proteinExistence type="inferred from homology"/>
<evidence type="ECO:0000256" key="2">
    <source>
        <dbReference type="ARBA" id="ARBA00008017"/>
    </source>
</evidence>
<dbReference type="Pfam" id="PF21088">
    <property type="entry name" value="MS_channel_1st"/>
    <property type="match status" value="1"/>
</dbReference>
<gene>
    <name evidence="10" type="ORF">GM51_13610</name>
</gene>
<dbReference type="SUPFAM" id="SSF82861">
    <property type="entry name" value="Mechanosensitive channel protein MscS (YggB), transmembrane region"/>
    <property type="match status" value="1"/>
</dbReference>
<dbReference type="Gene3D" id="2.30.30.60">
    <property type="match status" value="1"/>
</dbReference>
<evidence type="ECO:0000256" key="7">
    <source>
        <dbReference type="SAM" id="Phobius"/>
    </source>
</evidence>
<dbReference type="Pfam" id="PF00924">
    <property type="entry name" value="MS_channel_2nd"/>
    <property type="match status" value="1"/>
</dbReference>
<dbReference type="GO" id="GO:0005886">
    <property type="term" value="C:plasma membrane"/>
    <property type="evidence" value="ECO:0007669"/>
    <property type="project" value="UniProtKB-SubCell"/>
</dbReference>
<dbReference type="InterPro" id="IPR045276">
    <property type="entry name" value="YbiO_bact"/>
</dbReference>
<evidence type="ECO:0000259" key="8">
    <source>
        <dbReference type="Pfam" id="PF00924"/>
    </source>
</evidence>
<dbReference type="GO" id="GO:0008381">
    <property type="term" value="F:mechanosensitive monoatomic ion channel activity"/>
    <property type="evidence" value="ECO:0007669"/>
    <property type="project" value="InterPro"/>
</dbReference>
<dbReference type="PANTHER" id="PTHR30460:SF0">
    <property type="entry name" value="MODERATE CONDUCTANCE MECHANOSENSITIVE CHANNEL YBIO"/>
    <property type="match status" value="1"/>
</dbReference>
<accession>A0A094Q1T4</accession>
<feature type="transmembrane region" description="Helical" evidence="7">
    <location>
        <begin position="84"/>
        <end position="106"/>
    </location>
</feature>
<dbReference type="Gene3D" id="1.10.287.1260">
    <property type="match status" value="1"/>
</dbReference>
<dbReference type="EMBL" id="JNSL01000097">
    <property type="protein sequence ID" value="KGA15964.1"/>
    <property type="molecule type" value="Genomic_DNA"/>
</dbReference>
<sequence>MTNSVLPDWFLGEPLRIIIIFLVAFVVRFLLVRASNRVIRQAFGSSDRRDQRSSTISTVLNTMTSVIIWGTAILMALTVVGVNIAPLLASAGIAGVALGFGAQTLVKDYISGIFLIIEDQYGIGDEVEIGTVRGRVEAVALRTTRVRDEAGVLWYIRNGEILNVANFSQNTTWEK</sequence>
<feature type="domain" description="Mechanosensitive ion channel MscS" evidence="8">
    <location>
        <begin position="104"/>
        <end position="168"/>
    </location>
</feature>
<evidence type="ECO:0000256" key="1">
    <source>
        <dbReference type="ARBA" id="ARBA00004651"/>
    </source>
</evidence>